<gene>
    <name evidence="1" type="ORF">C9I57_21275</name>
</gene>
<organism evidence="1 2">
    <name type="scientific">Trinickia symbiotica</name>
    <dbReference type="NCBI Taxonomy" id="863227"/>
    <lineage>
        <taxon>Bacteria</taxon>
        <taxon>Pseudomonadati</taxon>
        <taxon>Pseudomonadota</taxon>
        <taxon>Betaproteobacteria</taxon>
        <taxon>Burkholderiales</taxon>
        <taxon>Burkholderiaceae</taxon>
        <taxon>Trinickia</taxon>
    </lineage>
</organism>
<reference evidence="1 2" key="1">
    <citation type="submission" date="2018-03" db="EMBL/GenBank/DDBJ databases">
        <title>Whole genome analyses suggest that Burkholderia sensu lato contains two further novel genera in the rhizoxinica-symbiotica group Mycetohabitans gen. nov., and Trinickia gen. nov.: implications for the evolution of diazotrophy and nodulation in the Burkholderiaceae.</title>
        <authorList>
            <person name="Estrada De Los Santos P."/>
            <person name="Palmer M."/>
            <person name="Chavez-Ramirez B."/>
            <person name="Steenkamp E.T."/>
            <person name="Hirsch A.M."/>
            <person name="Manyaka P."/>
            <person name="Maluk M."/>
            <person name="Lafos M."/>
            <person name="Crook M."/>
            <person name="Gross E."/>
            <person name="Simon M.F."/>
            <person name="Bueno Dos Reis Junior F."/>
            <person name="Poole P.S."/>
            <person name="Venter S.N."/>
            <person name="James E.K."/>
        </authorList>
    </citation>
    <scope>NUCLEOTIDE SEQUENCE [LARGE SCALE GENOMIC DNA]</scope>
    <source>
        <strain evidence="1 2">JPY-366</strain>
    </source>
</reference>
<protein>
    <submittedName>
        <fullName evidence="1">Uncharacterized protein</fullName>
    </submittedName>
</protein>
<proteinExistence type="predicted"/>
<sequence length="60" mass="6091">MIGYAPGTVKAGKTTFYGALPHAGQVGNAGAKSGTASAELEMVRICACMGPPREAQRRGP</sequence>
<dbReference type="Proteomes" id="UP000240638">
    <property type="component" value="Unassembled WGS sequence"/>
</dbReference>
<dbReference type="EMBL" id="PYUC01000011">
    <property type="protein sequence ID" value="PTB18565.1"/>
    <property type="molecule type" value="Genomic_DNA"/>
</dbReference>
<comment type="caution">
    <text evidence="1">The sequence shown here is derived from an EMBL/GenBank/DDBJ whole genome shotgun (WGS) entry which is preliminary data.</text>
</comment>
<name>A0A2T3XPW8_9BURK</name>
<accession>A0A2T3XPW8</accession>
<evidence type="ECO:0000313" key="1">
    <source>
        <dbReference type="EMBL" id="PTB18565.1"/>
    </source>
</evidence>
<evidence type="ECO:0000313" key="2">
    <source>
        <dbReference type="Proteomes" id="UP000240638"/>
    </source>
</evidence>
<dbReference type="AlphaFoldDB" id="A0A2T3XPW8"/>